<name>A0A2H4SC04_CORMI</name>
<protein>
    <submittedName>
        <fullName evidence="2">Uncharacterized protein</fullName>
    </submittedName>
</protein>
<dbReference type="VEuPathDB" id="FungiDB:A9K55_005587"/>
<feature type="compositionally biased region" description="Polar residues" evidence="1">
    <location>
        <begin position="935"/>
        <end position="949"/>
    </location>
</feature>
<proteinExistence type="predicted"/>
<dbReference type="OrthoDB" id="3941926at2759"/>
<sequence>MDETIITPQRLIPRARRRILPQDQPDELREPFSRLYPNGLPKEYNIGPLSRNEVPMKYIEDNLPLGFYTNPPSDAKGIFSTSGGRTFRPMHHILPRRRLHLWSKNEIQENCNSIRKLHWEAMRGMTEPRCWDDLWKYFDAFDLYHYGAINLWNIINHLYAENKIIAADVMKSAALELGRWTDQWLQIPANAKKLKNCDVAKGSVMRILEEQDWESLGRLSDADIPMLANALTRRRDHILSPAYIESAEARSLLASAKDEGGVENWMTGQRVHPRTGLQQCKQGEHIKHKQFKHPCVVVDGKHYYESQHQPRGAVEALKASVEAASSHIIVANGSKISPPRYPLPDRIVATTKGSETIKPAIAIPQSRPHSSDGSTAMTICSSGTSQPGSPRRLSDSIIRPNNFSSPQIPHEPPAPPGNAAIVDIPPARHQSQTPPLKATPRFGSEESPERIGGYEPPAINHGTASNASCSPQLQTGESGTRSTYVSHSEKAAPDTNVVNLSGPKSRMGSPYRGKREDNHDSQHSSSPSLRTQFGGFSSGSKPFARKWNHGFRRQENLVPMADRMQRDLSNPDISRADTQANAGGGQACPNMLASLDRFDYMACGCFNCTIRNRSVWVRVPDGNGLSVLEVQTRVRYGIESRFGRVDDVNHATKTNTVSPAMQFIVRFVSEDSVGQALAHGGGRIEEKGIKANICAMFRSKWTLLPPASQGRQTGPQDSIYTVYKAPPQRRGEMPFGQNGFMARGSPPAQLSPPGPFMNNSRYFKNMEPRHFGQGGHFQGKRSSRLFLNAEGRAGQQQPFHAFTPLAPFHGPPTEAADPQAAAFLPRSLLQAPKLEHAPSEMPFQSQPGAEEALRDVDGAARLTTMPQDNAIGEDDKKPRVSLPERPAATSKTAPEQCQSQGATDQPMPDAPLAPPRVDKSPVKQSKKKRQAAQLRASNQEGNRPATTVSGPPVVSASTTATTAAATVISADTAQQHAKEKEVRRPSMFTAEEIRDRKQAWDRIAVPLSSPRKHSLTAGDATVSVRPGHDRAKSLPVSALVLAFAPPTEVDAGADEKRTIGNGKEAPAPKSAEHDGKTGSSEEPASSAPSGSSPKKSSKSARKKKSKQDKLPAKKEHKL</sequence>
<feature type="compositionally biased region" description="Polar residues" evidence="1">
    <location>
        <begin position="889"/>
        <end position="903"/>
    </location>
</feature>
<feature type="region of interest" description="Disordered" evidence="1">
    <location>
        <begin position="364"/>
        <end position="536"/>
    </location>
</feature>
<evidence type="ECO:0000256" key="1">
    <source>
        <dbReference type="SAM" id="MobiDB-lite"/>
    </source>
</evidence>
<feature type="region of interest" description="Disordered" evidence="1">
    <location>
        <begin position="864"/>
        <end position="957"/>
    </location>
</feature>
<accession>A0A2H4SC04</accession>
<evidence type="ECO:0000313" key="3">
    <source>
        <dbReference type="Proteomes" id="UP000323067"/>
    </source>
</evidence>
<feature type="compositionally biased region" description="Basic and acidic residues" evidence="1">
    <location>
        <begin position="1107"/>
        <end position="1118"/>
    </location>
</feature>
<feature type="compositionally biased region" description="Polar residues" evidence="1">
    <location>
        <begin position="367"/>
        <end position="388"/>
    </location>
</feature>
<organism evidence="2 3">
    <name type="scientific">Cordyceps militaris</name>
    <name type="common">Caterpillar fungus</name>
    <name type="synonym">Clavaria militaris</name>
    <dbReference type="NCBI Taxonomy" id="73501"/>
    <lineage>
        <taxon>Eukaryota</taxon>
        <taxon>Fungi</taxon>
        <taxon>Dikarya</taxon>
        <taxon>Ascomycota</taxon>
        <taxon>Pezizomycotina</taxon>
        <taxon>Sordariomycetes</taxon>
        <taxon>Hypocreomycetidae</taxon>
        <taxon>Hypocreales</taxon>
        <taxon>Cordycipitaceae</taxon>
        <taxon>Cordyceps</taxon>
    </lineage>
</organism>
<feature type="compositionally biased region" description="Polar residues" evidence="1">
    <location>
        <begin position="462"/>
        <end position="486"/>
    </location>
</feature>
<feature type="region of interest" description="Disordered" evidence="1">
    <location>
        <begin position="1010"/>
        <end position="1030"/>
    </location>
</feature>
<dbReference type="Proteomes" id="UP000323067">
    <property type="component" value="Chromosome vi"/>
</dbReference>
<gene>
    <name evidence="2" type="ORF">A9K55_005587</name>
</gene>
<dbReference type="VEuPathDB" id="FungiDB:CCM_03396"/>
<feature type="region of interest" description="Disordered" evidence="1">
    <location>
        <begin position="1045"/>
        <end position="1118"/>
    </location>
</feature>
<feature type="compositionally biased region" description="Basic and acidic residues" evidence="1">
    <location>
        <begin position="513"/>
        <end position="522"/>
    </location>
</feature>
<reference evidence="2 3" key="1">
    <citation type="journal article" date="2017" name="BMC Genomics">
        <title>Chromosome level assembly and secondary metabolite potential of the parasitic fungus Cordyceps militaris.</title>
        <authorList>
            <person name="Kramer G.J."/>
            <person name="Nodwell J.R."/>
        </authorList>
    </citation>
    <scope>NUCLEOTIDE SEQUENCE [LARGE SCALE GENOMIC DNA]</scope>
    <source>
        <strain evidence="2 3">ATCC 34164</strain>
    </source>
</reference>
<dbReference type="EMBL" id="CP023323">
    <property type="protein sequence ID" value="ATY60651.1"/>
    <property type="molecule type" value="Genomic_DNA"/>
</dbReference>
<evidence type="ECO:0000313" key="2">
    <source>
        <dbReference type="EMBL" id="ATY60651.1"/>
    </source>
</evidence>
<dbReference type="AlphaFoldDB" id="A0A2H4SC04"/>
<feature type="compositionally biased region" description="Polar residues" evidence="1">
    <location>
        <begin position="523"/>
        <end position="536"/>
    </location>
</feature>
<feature type="compositionally biased region" description="Basic residues" evidence="1">
    <location>
        <begin position="1095"/>
        <end position="1106"/>
    </location>
</feature>
<feature type="compositionally biased region" description="Low complexity" evidence="1">
    <location>
        <begin position="1078"/>
        <end position="1094"/>
    </location>
</feature>